<feature type="transmembrane region" description="Helical" evidence="10">
    <location>
        <begin position="347"/>
        <end position="369"/>
    </location>
</feature>
<dbReference type="Gene3D" id="1.20.1250.20">
    <property type="entry name" value="MFS general substrate transporter like domains"/>
    <property type="match status" value="2"/>
</dbReference>
<keyword evidence="7 10" id="KW-0472">Membrane</keyword>
<feature type="transmembrane region" description="Helical" evidence="10">
    <location>
        <begin position="15"/>
        <end position="33"/>
    </location>
</feature>
<keyword evidence="6 10" id="KW-1133">Transmembrane helix</keyword>
<feature type="transmembrane region" description="Helical" evidence="10">
    <location>
        <begin position="161"/>
        <end position="181"/>
    </location>
</feature>
<comment type="subcellular location">
    <subcellularLocation>
        <location evidence="1">Membrane</location>
        <topology evidence="1">Multi-pass membrane protein</topology>
    </subcellularLocation>
</comment>
<feature type="transmembrane region" description="Helical" evidence="10">
    <location>
        <begin position="193"/>
        <end position="214"/>
    </location>
</feature>
<keyword evidence="4" id="KW-0762">Sugar transport</keyword>
<evidence type="ECO:0000256" key="6">
    <source>
        <dbReference type="ARBA" id="ARBA00022989"/>
    </source>
</evidence>
<sequence>MKSLHVKLFAKNRCLSWHHVCVFVLTYFSYAIFQGSRRAFDNCKNTLNKSFVLQSSNKSSETNEDPIFFFIRLDICFAFAYALGLFISGIMGDRLNLRYMLTLGMCGSAITTLIIGYLRNITHTVTKYHYYVLYSVNGLFQSIGWPVTVAIMGNWFSSGDILYGIWGGNGPLGYIICSYIISYSLSYDYKIGLLLNGSLLFCCGVINLFCLITHPKEVGLKESNLLNEQNLENEVFIKKAVGFGEAIALPGVLIYALSQSFVIITNDVFIFLLSTKLALDPKWNDIRSNSLISYYDYGSIIGGVIDGILSKLIGMRSPVISTMLLFTVATISLSFKLPNGFTNAKIIFLNGFLVGGINIIISTAISVELSNHDQIKNKGQALATITGIIDGTGHFASAVAQCLVLIKFNWNIVFYFLMFVTGSSCFWSFFILYKDILNKNQKNYVKL</sequence>
<reference evidence="13 14" key="1">
    <citation type="submission" date="2025-05" db="UniProtKB">
        <authorList>
            <consortium name="RefSeq"/>
        </authorList>
    </citation>
    <scope>IDENTIFICATION</scope>
</reference>
<gene>
    <name evidence="13 14" type="primary">LOC136083901</name>
</gene>
<dbReference type="SUPFAM" id="SSF103473">
    <property type="entry name" value="MFS general substrate transporter"/>
    <property type="match status" value="1"/>
</dbReference>
<evidence type="ECO:0000256" key="4">
    <source>
        <dbReference type="ARBA" id="ARBA00022597"/>
    </source>
</evidence>
<keyword evidence="3" id="KW-0813">Transport</keyword>
<feature type="transmembrane region" description="Helical" evidence="10">
    <location>
        <begin position="97"/>
        <end position="118"/>
    </location>
</feature>
<dbReference type="PANTHER" id="PTHR43184:SF12">
    <property type="entry name" value="SUGAR PHOSPHATE EXCHANGER 3"/>
    <property type="match status" value="1"/>
</dbReference>
<dbReference type="RefSeq" id="XP_065659890.1">
    <property type="nucleotide sequence ID" value="XM_065803818.1"/>
</dbReference>
<dbReference type="RefSeq" id="XP_065659891.1">
    <property type="nucleotide sequence ID" value="XM_065803819.1"/>
</dbReference>
<evidence type="ECO:0000256" key="1">
    <source>
        <dbReference type="ARBA" id="ARBA00004141"/>
    </source>
</evidence>
<evidence type="ECO:0000313" key="14">
    <source>
        <dbReference type="RefSeq" id="XP_065659891.1"/>
    </source>
</evidence>
<evidence type="ECO:0000256" key="7">
    <source>
        <dbReference type="ARBA" id="ARBA00023136"/>
    </source>
</evidence>
<comment type="similarity">
    <text evidence="2">Belongs to the major facilitator superfamily. Organophosphate:Pi antiporter (OPA) (TC 2.A.1.4) family.</text>
</comment>
<feature type="transmembrane region" description="Helical" evidence="10">
    <location>
        <begin position="381"/>
        <end position="406"/>
    </location>
</feature>
<evidence type="ECO:0000256" key="10">
    <source>
        <dbReference type="SAM" id="Phobius"/>
    </source>
</evidence>
<dbReference type="PIRSF" id="PIRSF002808">
    <property type="entry name" value="Hexose_phosphate_transp"/>
    <property type="match status" value="1"/>
</dbReference>
<dbReference type="InterPro" id="IPR036259">
    <property type="entry name" value="MFS_trans_sf"/>
</dbReference>
<dbReference type="Proteomes" id="UP001652625">
    <property type="component" value="Chromosome 08"/>
</dbReference>
<keyword evidence="12" id="KW-1185">Reference proteome</keyword>
<evidence type="ECO:0000256" key="8">
    <source>
        <dbReference type="ARBA" id="ARBA00041091"/>
    </source>
</evidence>
<organism evidence="12 13">
    <name type="scientific">Hydra vulgaris</name>
    <name type="common">Hydra</name>
    <name type="synonym">Hydra attenuata</name>
    <dbReference type="NCBI Taxonomy" id="6087"/>
    <lineage>
        <taxon>Eukaryota</taxon>
        <taxon>Metazoa</taxon>
        <taxon>Cnidaria</taxon>
        <taxon>Hydrozoa</taxon>
        <taxon>Hydroidolina</taxon>
        <taxon>Anthoathecata</taxon>
        <taxon>Aplanulata</taxon>
        <taxon>Hydridae</taxon>
        <taxon>Hydra</taxon>
    </lineage>
</organism>
<dbReference type="InterPro" id="IPR011701">
    <property type="entry name" value="MFS"/>
</dbReference>
<feature type="transmembrane region" description="Helical" evidence="10">
    <location>
        <begin position="67"/>
        <end position="91"/>
    </location>
</feature>
<accession>A0ABM4CDY4</accession>
<feature type="transmembrane region" description="Helical" evidence="10">
    <location>
        <begin position="318"/>
        <end position="335"/>
    </location>
</feature>
<protein>
    <recommendedName>
        <fullName evidence="8">Sugar phosphate exchanger 3</fullName>
    </recommendedName>
    <alternativeName>
        <fullName evidence="9">Solute carrier family 37 member 3</fullName>
    </alternativeName>
</protein>
<proteinExistence type="inferred from homology"/>
<dbReference type="InterPro" id="IPR000849">
    <property type="entry name" value="Sugar_P_transporter"/>
</dbReference>
<dbReference type="PROSITE" id="PS50850">
    <property type="entry name" value="MFS"/>
    <property type="match status" value="1"/>
</dbReference>
<evidence type="ECO:0000256" key="5">
    <source>
        <dbReference type="ARBA" id="ARBA00022692"/>
    </source>
</evidence>
<evidence type="ECO:0000259" key="11">
    <source>
        <dbReference type="PROSITE" id="PS50850"/>
    </source>
</evidence>
<evidence type="ECO:0000313" key="12">
    <source>
        <dbReference type="Proteomes" id="UP001652625"/>
    </source>
</evidence>
<feature type="transmembrane region" description="Helical" evidence="10">
    <location>
        <begin position="130"/>
        <end position="155"/>
    </location>
</feature>
<dbReference type="InterPro" id="IPR020846">
    <property type="entry name" value="MFS_dom"/>
</dbReference>
<dbReference type="PANTHER" id="PTHR43184">
    <property type="entry name" value="MAJOR FACILITATOR SUPERFAMILY TRANSPORTER 16, ISOFORM B"/>
    <property type="match status" value="1"/>
</dbReference>
<evidence type="ECO:0000256" key="2">
    <source>
        <dbReference type="ARBA" id="ARBA00009598"/>
    </source>
</evidence>
<evidence type="ECO:0000313" key="13">
    <source>
        <dbReference type="RefSeq" id="XP_065659890.1"/>
    </source>
</evidence>
<dbReference type="GeneID" id="136083901"/>
<dbReference type="Pfam" id="PF07690">
    <property type="entry name" value="MFS_1"/>
    <property type="match status" value="1"/>
</dbReference>
<feature type="transmembrane region" description="Helical" evidence="10">
    <location>
        <begin position="412"/>
        <end position="433"/>
    </location>
</feature>
<keyword evidence="5 10" id="KW-0812">Transmembrane</keyword>
<evidence type="ECO:0000256" key="9">
    <source>
        <dbReference type="ARBA" id="ARBA00042039"/>
    </source>
</evidence>
<feature type="domain" description="Major facilitator superfamily (MFS) profile" evidence="11">
    <location>
        <begin position="244"/>
        <end position="447"/>
    </location>
</feature>
<evidence type="ECO:0000256" key="3">
    <source>
        <dbReference type="ARBA" id="ARBA00022448"/>
    </source>
</evidence>
<feature type="transmembrane region" description="Helical" evidence="10">
    <location>
        <begin position="252"/>
        <end position="273"/>
    </location>
</feature>
<name>A0ABM4CDY4_HYDVU</name>